<evidence type="ECO:0000313" key="4">
    <source>
        <dbReference type="Proteomes" id="UP001516400"/>
    </source>
</evidence>
<evidence type="ECO:0000256" key="1">
    <source>
        <dbReference type="SAM" id="MobiDB-lite"/>
    </source>
</evidence>
<feature type="domain" description="PiggyBac transposable element-derived protein" evidence="2">
    <location>
        <begin position="55"/>
        <end position="126"/>
    </location>
</feature>
<gene>
    <name evidence="3" type="ORF">HHI36_014644</name>
</gene>
<evidence type="ECO:0000259" key="2">
    <source>
        <dbReference type="Pfam" id="PF13843"/>
    </source>
</evidence>
<dbReference type="PANTHER" id="PTHR47272:SF1">
    <property type="entry name" value="PIGGYBAC TRANSPOSABLE ELEMENT-DERIVED PROTEIN 3-LIKE"/>
    <property type="match status" value="1"/>
</dbReference>
<dbReference type="InterPro" id="IPR029526">
    <property type="entry name" value="PGBD"/>
</dbReference>
<accession>A0ABD2N3D4</accession>
<feature type="compositionally biased region" description="Acidic residues" evidence="1">
    <location>
        <begin position="21"/>
        <end position="31"/>
    </location>
</feature>
<dbReference type="Proteomes" id="UP001516400">
    <property type="component" value="Unassembled WGS sequence"/>
</dbReference>
<comment type="caution">
    <text evidence="3">The sequence shown here is derived from an EMBL/GenBank/DDBJ whole genome shotgun (WGS) entry which is preliminary data.</text>
</comment>
<evidence type="ECO:0000313" key="3">
    <source>
        <dbReference type="EMBL" id="KAL3273190.1"/>
    </source>
</evidence>
<name>A0ABD2N3D4_9CUCU</name>
<reference evidence="3 4" key="1">
    <citation type="journal article" date="2021" name="BMC Biol.">
        <title>Horizontally acquired antibacterial genes associated with adaptive radiation of ladybird beetles.</title>
        <authorList>
            <person name="Li H.S."/>
            <person name="Tang X.F."/>
            <person name="Huang Y.H."/>
            <person name="Xu Z.Y."/>
            <person name="Chen M.L."/>
            <person name="Du X.Y."/>
            <person name="Qiu B.Y."/>
            <person name="Chen P.T."/>
            <person name="Zhang W."/>
            <person name="Slipinski A."/>
            <person name="Escalona H.E."/>
            <person name="Waterhouse R.M."/>
            <person name="Zwick A."/>
            <person name="Pang H."/>
        </authorList>
    </citation>
    <scope>NUCLEOTIDE SEQUENCE [LARGE SCALE GENOMIC DNA]</scope>
    <source>
        <strain evidence="3">SYSU2018</strain>
    </source>
</reference>
<sequence>MSSDELFHFIDGISEQQAENSESDGDSDGEEAALTIHSSRLTRNIDSPSTSTGKFFPYAGAKSGFMSDLGLGDYVVMKLLSVVKEQKKHTLYFDRFSSSHQLFRTLTDNGFSASGTVRGNCLKECSLQPDSELKEKPRGAYDSE</sequence>
<keyword evidence="4" id="KW-1185">Reference proteome</keyword>
<proteinExistence type="predicted"/>
<feature type="region of interest" description="Disordered" evidence="1">
    <location>
        <begin position="13"/>
        <end position="34"/>
    </location>
</feature>
<dbReference type="EMBL" id="JABFTP020000062">
    <property type="protein sequence ID" value="KAL3273190.1"/>
    <property type="molecule type" value="Genomic_DNA"/>
</dbReference>
<organism evidence="3 4">
    <name type="scientific">Cryptolaemus montrouzieri</name>
    <dbReference type="NCBI Taxonomy" id="559131"/>
    <lineage>
        <taxon>Eukaryota</taxon>
        <taxon>Metazoa</taxon>
        <taxon>Ecdysozoa</taxon>
        <taxon>Arthropoda</taxon>
        <taxon>Hexapoda</taxon>
        <taxon>Insecta</taxon>
        <taxon>Pterygota</taxon>
        <taxon>Neoptera</taxon>
        <taxon>Endopterygota</taxon>
        <taxon>Coleoptera</taxon>
        <taxon>Polyphaga</taxon>
        <taxon>Cucujiformia</taxon>
        <taxon>Coccinelloidea</taxon>
        <taxon>Coccinellidae</taxon>
        <taxon>Scymninae</taxon>
        <taxon>Scymnini</taxon>
        <taxon>Cryptolaemus</taxon>
    </lineage>
</organism>
<protein>
    <recommendedName>
        <fullName evidence="2">PiggyBac transposable element-derived protein domain-containing protein</fullName>
    </recommendedName>
</protein>
<dbReference type="PANTHER" id="PTHR47272">
    <property type="entry name" value="DDE_TNP_1_7 DOMAIN-CONTAINING PROTEIN"/>
    <property type="match status" value="1"/>
</dbReference>
<dbReference type="Pfam" id="PF13843">
    <property type="entry name" value="DDE_Tnp_1_7"/>
    <property type="match status" value="1"/>
</dbReference>
<dbReference type="AlphaFoldDB" id="A0ABD2N3D4"/>